<dbReference type="InterPro" id="IPR001387">
    <property type="entry name" value="Cro/C1-type_HTH"/>
</dbReference>
<comment type="caution">
    <text evidence="2">The sequence shown here is derived from an EMBL/GenBank/DDBJ whole genome shotgun (WGS) entry which is preliminary data.</text>
</comment>
<dbReference type="InterPro" id="IPR010982">
    <property type="entry name" value="Lambda_DNA-bd_dom_sf"/>
</dbReference>
<evidence type="ECO:0000313" key="2">
    <source>
        <dbReference type="EMBL" id="OGF82850.1"/>
    </source>
</evidence>
<dbReference type="Pfam" id="PF01381">
    <property type="entry name" value="HTH_3"/>
    <property type="match status" value="1"/>
</dbReference>
<dbReference type="Gene3D" id="1.10.260.40">
    <property type="entry name" value="lambda repressor-like DNA-binding domains"/>
    <property type="match status" value="1"/>
</dbReference>
<accession>A0A1F5X4Q7</accession>
<dbReference type="SMART" id="SM00530">
    <property type="entry name" value="HTH_XRE"/>
    <property type="match status" value="1"/>
</dbReference>
<organism evidence="2 3">
    <name type="scientific">Candidatus Giovannonibacteria bacterium RIFCSPLOWO2_01_FULL_46_13</name>
    <dbReference type="NCBI Taxonomy" id="1798352"/>
    <lineage>
        <taxon>Bacteria</taxon>
        <taxon>Candidatus Giovannoniibacteriota</taxon>
    </lineage>
</organism>
<dbReference type="PROSITE" id="PS50943">
    <property type="entry name" value="HTH_CROC1"/>
    <property type="match status" value="1"/>
</dbReference>
<gene>
    <name evidence="2" type="ORF">A3B18_02115</name>
</gene>
<name>A0A1F5X4Q7_9BACT</name>
<dbReference type="Proteomes" id="UP000178684">
    <property type="component" value="Unassembled WGS sequence"/>
</dbReference>
<proteinExistence type="predicted"/>
<dbReference type="EMBL" id="MFIE01000011">
    <property type="protein sequence ID" value="OGF82850.1"/>
    <property type="molecule type" value="Genomic_DNA"/>
</dbReference>
<evidence type="ECO:0000259" key="1">
    <source>
        <dbReference type="PROSITE" id="PS50943"/>
    </source>
</evidence>
<dbReference type="GO" id="GO:0003677">
    <property type="term" value="F:DNA binding"/>
    <property type="evidence" value="ECO:0007669"/>
    <property type="project" value="InterPro"/>
</dbReference>
<dbReference type="CDD" id="cd00093">
    <property type="entry name" value="HTH_XRE"/>
    <property type="match status" value="1"/>
</dbReference>
<dbReference type="SUPFAM" id="SSF47413">
    <property type="entry name" value="lambda repressor-like DNA-binding domains"/>
    <property type="match status" value="1"/>
</dbReference>
<protein>
    <recommendedName>
        <fullName evidence="1">HTH cro/C1-type domain-containing protein</fullName>
    </recommendedName>
</protein>
<sequence>MPRKRFGLKDSVDADLISRLIAEGLRKTGKTQAEACDETGIHRSHLSKVLRKKKSLGRNNLLSLARVLEIPLEKIFEAANIENDIMNMSLSEIVSTWKSFERYGIHRTHLARFRNDRDFAMAVSQTIRLLCKDK</sequence>
<evidence type="ECO:0000313" key="3">
    <source>
        <dbReference type="Proteomes" id="UP000178684"/>
    </source>
</evidence>
<dbReference type="AlphaFoldDB" id="A0A1F5X4Q7"/>
<reference evidence="2 3" key="1">
    <citation type="journal article" date="2016" name="Nat. Commun.">
        <title>Thousands of microbial genomes shed light on interconnected biogeochemical processes in an aquifer system.</title>
        <authorList>
            <person name="Anantharaman K."/>
            <person name="Brown C.T."/>
            <person name="Hug L.A."/>
            <person name="Sharon I."/>
            <person name="Castelle C.J."/>
            <person name="Probst A.J."/>
            <person name="Thomas B.C."/>
            <person name="Singh A."/>
            <person name="Wilkins M.J."/>
            <person name="Karaoz U."/>
            <person name="Brodie E.L."/>
            <person name="Williams K.H."/>
            <person name="Hubbard S.S."/>
            <person name="Banfield J.F."/>
        </authorList>
    </citation>
    <scope>NUCLEOTIDE SEQUENCE [LARGE SCALE GENOMIC DNA]</scope>
</reference>
<feature type="domain" description="HTH cro/C1-type" evidence="1">
    <location>
        <begin position="29"/>
        <end position="75"/>
    </location>
</feature>